<dbReference type="AlphaFoldDB" id="M3IL36"/>
<keyword evidence="4" id="KW-1185">Reference proteome</keyword>
<dbReference type="GO" id="GO:0070860">
    <property type="term" value="C:RNA polymerase I core factor complex"/>
    <property type="evidence" value="ECO:0007669"/>
    <property type="project" value="TreeGrafter"/>
</dbReference>
<dbReference type="HOGENOM" id="CLU_358617_0_0_1"/>
<evidence type="ECO:0000313" key="3">
    <source>
        <dbReference type="EMBL" id="EMG47076.1"/>
    </source>
</evidence>
<dbReference type="OMA" id="PAFTLMQ"/>
<dbReference type="GO" id="GO:0042790">
    <property type="term" value="P:nucleolar large rRNA transcription by RNA polymerase I"/>
    <property type="evidence" value="ECO:0007669"/>
    <property type="project" value="TreeGrafter"/>
</dbReference>
<gene>
    <name evidence="3" type="ORF">G210_2651</name>
</gene>
<dbReference type="EMBL" id="AOGT01001733">
    <property type="protein sequence ID" value="EMG47076.1"/>
    <property type="molecule type" value="Genomic_DNA"/>
</dbReference>
<comment type="caution">
    <text evidence="3">The sequence shown here is derived from an EMBL/GenBank/DDBJ whole genome shotgun (WGS) entry which is preliminary data.</text>
</comment>
<dbReference type="GO" id="GO:0001163">
    <property type="term" value="F:RNA polymerase I transcription regulatory region sequence-specific DNA binding"/>
    <property type="evidence" value="ECO:0007669"/>
    <property type="project" value="TreeGrafter"/>
</dbReference>
<accession>M3IL36</accession>
<reference evidence="3 4" key="1">
    <citation type="submission" date="2013-02" db="EMBL/GenBank/DDBJ databases">
        <title>Genome sequence of Candida maltosa Xu316, a potential industrial strain for xylitol and ethanol production.</title>
        <authorList>
            <person name="Yu J."/>
            <person name="Wang Q."/>
            <person name="Geng X."/>
            <person name="Bao W."/>
            <person name="He P."/>
            <person name="Cai J."/>
        </authorList>
    </citation>
    <scope>NUCLEOTIDE SEQUENCE [LARGE SCALE GENOMIC DNA]</scope>
    <source>
        <strain evidence="4">Xu316</strain>
    </source>
</reference>
<feature type="compositionally biased region" description="Low complexity" evidence="1">
    <location>
        <begin position="746"/>
        <end position="770"/>
    </location>
</feature>
<feature type="region of interest" description="Disordered" evidence="1">
    <location>
        <begin position="733"/>
        <end position="781"/>
    </location>
</feature>
<dbReference type="Pfam" id="PF10214">
    <property type="entry name" value="Rrn6_beta-prop"/>
    <property type="match status" value="1"/>
</dbReference>
<dbReference type="Proteomes" id="UP000011777">
    <property type="component" value="Unassembled WGS sequence"/>
</dbReference>
<protein>
    <recommendedName>
        <fullName evidence="2">RRN6 beta-propeller domain-containing protein</fullName>
    </recommendedName>
</protein>
<dbReference type="InterPro" id="IPR019350">
    <property type="entry name" value="RNA_pol_I-sp_TIF_RRN6-like"/>
</dbReference>
<dbReference type="PANTHER" id="PTHR28221:SF2">
    <property type="entry name" value="RNA POLYMERASE I-SPECIFIC TRANSCRIPTION INITIATION FACTOR RRN6"/>
    <property type="match status" value="1"/>
</dbReference>
<evidence type="ECO:0000313" key="4">
    <source>
        <dbReference type="Proteomes" id="UP000011777"/>
    </source>
</evidence>
<feature type="compositionally biased region" description="Polar residues" evidence="1">
    <location>
        <begin position="733"/>
        <end position="745"/>
    </location>
</feature>
<dbReference type="eggNOG" id="ENOG502QRAW">
    <property type="taxonomic scope" value="Eukaryota"/>
</dbReference>
<proteinExistence type="predicted"/>
<sequence>MSFWAHKKGLGVRLSYGVHGNGIVSIDSLPKSQTHDDDMLVDDKQDEMIHTQFPRINKSRKKLTCKGKGVDSKELVKSQTSTFTINSSMYDNFNMPHLRSNRVPRSLTSRVYVPQDILSSFTVESDALTSNMAYDPNCGDVLQLFEIYVTSEDAYIDGIAYLTGESMSILNISVYDYHKGEISLSTPYQIDFRDPVLQVIVNDQFNKRGIIAVRTAAKFYVLSLVSNKVTDLQSIPDFEISVFGEVSAISLARYSFADISFCANNKRKIAVVDIKGNFGVWYINKSVPTIRQLVSDKPNNDAFLNTRSLSNWRRVYGLPSSNNVLVFSRVKVQELVIKETEVTRRTIITSNTWSRIRDFTLLDKYAFMLTSKELIWFDFSNGMKRLISWKHYLDDADPSLKFQVLEIKTNEFTCFVYSQVSPIIIVFTFGIVDNKPFSLRDPYFLRKSFENLQLRQINVHKVGNKMVLFELTTDLALFYRELTIGDNTMDVVDTSMTIPNDIEVVDKYFNQFNEKQLQNFRLQLEEQPLLDDVSESQQIEEIQKYAYELGSGFAKMGSSQQSLGSSNYFSLYDVCNNIPLNVSDLLELDDMIAQLESSLPPDRLKVRSLINNSFIQRNKFINTQQTQTHINDIYKMIDKIYVRDNKNSSKIAVSILIGISLIKCCYVSDQLTADFESVKSEAPSNVQSLLEEWDAEEEEVQSIEETQTQHDSQFLTPSFPTIRVNNSQPSLRQQVLTQNSQSQMIPSSQKFSSQLSSQSRSGSPIPSSSQSRKKRKKKGGF</sequence>
<evidence type="ECO:0000256" key="1">
    <source>
        <dbReference type="SAM" id="MobiDB-lite"/>
    </source>
</evidence>
<dbReference type="STRING" id="1245528.M3IL36"/>
<organism evidence="3 4">
    <name type="scientific">Candida maltosa (strain Xu316)</name>
    <name type="common">Yeast</name>
    <dbReference type="NCBI Taxonomy" id="1245528"/>
    <lineage>
        <taxon>Eukaryota</taxon>
        <taxon>Fungi</taxon>
        <taxon>Dikarya</taxon>
        <taxon>Ascomycota</taxon>
        <taxon>Saccharomycotina</taxon>
        <taxon>Pichiomycetes</taxon>
        <taxon>Debaryomycetaceae</taxon>
        <taxon>Candida/Lodderomyces clade</taxon>
        <taxon>Candida</taxon>
    </lineage>
</organism>
<name>M3IL36_CANMX</name>
<evidence type="ECO:0000259" key="2">
    <source>
        <dbReference type="Pfam" id="PF10214"/>
    </source>
</evidence>
<feature type="domain" description="RRN6 beta-propeller" evidence="2">
    <location>
        <begin position="135"/>
        <end position="445"/>
    </location>
</feature>
<dbReference type="InterPro" id="IPR048535">
    <property type="entry name" value="RRN6_beta-prop"/>
</dbReference>
<dbReference type="OrthoDB" id="4090074at2759"/>
<dbReference type="GO" id="GO:0001179">
    <property type="term" value="F:RNA polymerase I general transcription initiation factor binding"/>
    <property type="evidence" value="ECO:0007669"/>
    <property type="project" value="TreeGrafter"/>
</dbReference>
<feature type="compositionally biased region" description="Basic residues" evidence="1">
    <location>
        <begin position="771"/>
        <end position="781"/>
    </location>
</feature>
<dbReference type="PANTHER" id="PTHR28221">
    <property type="entry name" value="RNA POLYMERASE I-SPECIFIC TRANSCRIPTION INITIATION FACTOR RRN6"/>
    <property type="match status" value="1"/>
</dbReference>